<gene>
    <name evidence="1" type="ORF">PMIN01_08521</name>
</gene>
<organism evidence="1 2">
    <name type="scientific">Paraphaeosphaeria minitans</name>
    <dbReference type="NCBI Taxonomy" id="565426"/>
    <lineage>
        <taxon>Eukaryota</taxon>
        <taxon>Fungi</taxon>
        <taxon>Dikarya</taxon>
        <taxon>Ascomycota</taxon>
        <taxon>Pezizomycotina</taxon>
        <taxon>Dothideomycetes</taxon>
        <taxon>Pleosporomycetidae</taxon>
        <taxon>Pleosporales</taxon>
        <taxon>Massarineae</taxon>
        <taxon>Didymosphaeriaceae</taxon>
        <taxon>Paraphaeosphaeria</taxon>
    </lineage>
</organism>
<dbReference type="Proteomes" id="UP000756921">
    <property type="component" value="Unassembled WGS sequence"/>
</dbReference>
<dbReference type="OrthoDB" id="3925403at2759"/>
<protein>
    <submittedName>
        <fullName evidence="1">Uncharacterized protein</fullName>
    </submittedName>
</protein>
<comment type="caution">
    <text evidence="1">The sequence shown here is derived from an EMBL/GenBank/DDBJ whole genome shotgun (WGS) entry which is preliminary data.</text>
</comment>
<keyword evidence="2" id="KW-1185">Reference proteome</keyword>
<accession>A0A9P6GF66</accession>
<evidence type="ECO:0000313" key="1">
    <source>
        <dbReference type="EMBL" id="KAF9734178.1"/>
    </source>
</evidence>
<proteinExistence type="predicted"/>
<dbReference type="AlphaFoldDB" id="A0A9P6GF66"/>
<evidence type="ECO:0000313" key="2">
    <source>
        <dbReference type="Proteomes" id="UP000756921"/>
    </source>
</evidence>
<name>A0A9P6GF66_9PLEO</name>
<dbReference type="EMBL" id="WJXW01000008">
    <property type="protein sequence ID" value="KAF9734178.1"/>
    <property type="molecule type" value="Genomic_DNA"/>
</dbReference>
<sequence>MVLFRALIKDLATRICVRGINYVEWVNHKINLASIILVGANVASSVGFLKYASSLKDKK</sequence>
<reference evidence="1" key="1">
    <citation type="journal article" date="2020" name="Mol. Plant Microbe Interact.">
        <title>Genome Sequence of the Biocontrol Agent Coniothyrium minitans strain Conio (IMI 134523).</title>
        <authorList>
            <person name="Patel D."/>
            <person name="Shittu T.A."/>
            <person name="Baroncelli R."/>
            <person name="Muthumeenakshi S."/>
            <person name="Osborne T.H."/>
            <person name="Janganan T.K."/>
            <person name="Sreenivasaprasad S."/>
        </authorList>
    </citation>
    <scope>NUCLEOTIDE SEQUENCE</scope>
    <source>
        <strain evidence="1">Conio</strain>
    </source>
</reference>